<feature type="compositionally biased region" description="Low complexity" evidence="1">
    <location>
        <begin position="162"/>
        <end position="186"/>
    </location>
</feature>
<feature type="compositionally biased region" description="Basic and acidic residues" evidence="1">
    <location>
        <begin position="370"/>
        <end position="409"/>
    </location>
</feature>
<feature type="compositionally biased region" description="Polar residues" evidence="1">
    <location>
        <begin position="145"/>
        <end position="161"/>
    </location>
</feature>
<dbReference type="GO" id="GO:0051015">
    <property type="term" value="F:actin filament binding"/>
    <property type="evidence" value="ECO:0007669"/>
    <property type="project" value="TreeGrafter"/>
</dbReference>
<feature type="compositionally biased region" description="Basic and acidic residues" evidence="1">
    <location>
        <begin position="550"/>
        <end position="566"/>
    </location>
</feature>
<dbReference type="GO" id="GO:0015629">
    <property type="term" value="C:actin cytoskeleton"/>
    <property type="evidence" value="ECO:0007669"/>
    <property type="project" value="TreeGrafter"/>
</dbReference>
<proteinExistence type="predicted"/>
<organism evidence="3 4">
    <name type="scientific">Myriangium duriaei CBS 260.36</name>
    <dbReference type="NCBI Taxonomy" id="1168546"/>
    <lineage>
        <taxon>Eukaryota</taxon>
        <taxon>Fungi</taxon>
        <taxon>Dikarya</taxon>
        <taxon>Ascomycota</taxon>
        <taxon>Pezizomycotina</taxon>
        <taxon>Dothideomycetes</taxon>
        <taxon>Dothideomycetidae</taxon>
        <taxon>Myriangiales</taxon>
        <taxon>Myriangiaceae</taxon>
        <taxon>Myriangium</taxon>
    </lineage>
</organism>
<dbReference type="Proteomes" id="UP000799439">
    <property type="component" value="Unassembled WGS sequence"/>
</dbReference>
<feature type="region of interest" description="Disordered" evidence="1">
    <location>
        <begin position="233"/>
        <end position="630"/>
    </location>
</feature>
<evidence type="ECO:0000313" key="3">
    <source>
        <dbReference type="EMBL" id="KAF2156081.1"/>
    </source>
</evidence>
<evidence type="ECO:0000259" key="2">
    <source>
        <dbReference type="PROSITE" id="PS50021"/>
    </source>
</evidence>
<dbReference type="InterPro" id="IPR001715">
    <property type="entry name" value="CH_dom"/>
</dbReference>
<reference evidence="3" key="1">
    <citation type="journal article" date="2020" name="Stud. Mycol.">
        <title>101 Dothideomycetes genomes: a test case for predicting lifestyles and emergence of pathogens.</title>
        <authorList>
            <person name="Haridas S."/>
            <person name="Albert R."/>
            <person name="Binder M."/>
            <person name="Bloem J."/>
            <person name="Labutti K."/>
            <person name="Salamov A."/>
            <person name="Andreopoulos B."/>
            <person name="Baker S."/>
            <person name="Barry K."/>
            <person name="Bills G."/>
            <person name="Bluhm B."/>
            <person name="Cannon C."/>
            <person name="Castanera R."/>
            <person name="Culley D."/>
            <person name="Daum C."/>
            <person name="Ezra D."/>
            <person name="Gonzalez J."/>
            <person name="Henrissat B."/>
            <person name="Kuo A."/>
            <person name="Liang C."/>
            <person name="Lipzen A."/>
            <person name="Lutzoni F."/>
            <person name="Magnuson J."/>
            <person name="Mondo S."/>
            <person name="Nolan M."/>
            <person name="Ohm R."/>
            <person name="Pangilinan J."/>
            <person name="Park H.-J."/>
            <person name="Ramirez L."/>
            <person name="Alfaro M."/>
            <person name="Sun H."/>
            <person name="Tritt A."/>
            <person name="Yoshinaga Y."/>
            <person name="Zwiers L.-H."/>
            <person name="Turgeon B."/>
            <person name="Goodwin S."/>
            <person name="Spatafora J."/>
            <person name="Crous P."/>
            <person name="Grigoriev I."/>
        </authorList>
    </citation>
    <scope>NUCLEOTIDE SEQUENCE</scope>
    <source>
        <strain evidence="3">CBS 260.36</strain>
    </source>
</reference>
<evidence type="ECO:0000313" key="4">
    <source>
        <dbReference type="Proteomes" id="UP000799439"/>
    </source>
</evidence>
<dbReference type="CDD" id="cd21210">
    <property type="entry name" value="CH_SCP1-like"/>
    <property type="match status" value="1"/>
</dbReference>
<feature type="domain" description="Calponin-homology (CH)" evidence="2">
    <location>
        <begin position="21"/>
        <end position="127"/>
    </location>
</feature>
<feature type="compositionally biased region" description="Polar residues" evidence="1">
    <location>
        <begin position="187"/>
        <end position="206"/>
    </location>
</feature>
<dbReference type="GO" id="GO:0007015">
    <property type="term" value="P:actin filament organization"/>
    <property type="evidence" value="ECO:0007669"/>
    <property type="project" value="TreeGrafter"/>
</dbReference>
<feature type="compositionally biased region" description="Basic and acidic residues" evidence="1">
    <location>
        <begin position="480"/>
        <end position="494"/>
    </location>
</feature>
<dbReference type="InterPro" id="IPR003096">
    <property type="entry name" value="SM22_calponin"/>
</dbReference>
<dbReference type="PRINTS" id="PR00888">
    <property type="entry name" value="SM22CALPONIN"/>
</dbReference>
<sequence>MASVTSLDSDMRNLRLSKYTPAAANQVRQWIEDTLREPLQSGDLLEALKDGVALCKLANYVLPSPGIRFKKSAMPFTQMENISHFLRACEMSPLNMPAHDRFLTVDLYESKDPAQVLQCLGAFSRIANTINPSQFPTAIGGKQGSALSPTTTGSVSRAGTQSMRAAASMSSMRPSSAMPSARPLSPTKTGDSTSSRNTGPVSSWSSKNDEGVTNPAWNIHQYGYMGGASQGNQGIMFGGRRQITSSSPSVPNLAEKQRLRKEKEAEEERLRQEAAETERKQRLEKEAEEERERQQEERRWEEETKRLREQERRRLEEQKRQWEEQEKRWKLEDEARQKEEAAVAQATSSNGLLNGQYLSQYQADQTKSSPKVEEDTPESRRVQELEKQLEEARERERQYQLEREQRSKQEPPQLAQPTKRVDSVERPSSAKDSEASWAPDEREVLRQAAPQRSGLGPIRPLPVPTSPASKTPEPSVRPLPHPDEYKPRPQEPNRTDNFLAQNKAPAFQRPKTHHPSEMGASSTLEEQADRDRRVESQQKTKAGAWASKSLLEREMERERERQKEWEANQEATKSAARDIGEGSAPGQSWNVNQYGFTGGDNQNRGSGPGSGISMGGRRQIIGPRPQPGQR</sequence>
<dbReference type="SMART" id="SM00033">
    <property type="entry name" value="CH"/>
    <property type="match status" value="1"/>
</dbReference>
<evidence type="ECO:0000256" key="1">
    <source>
        <dbReference type="SAM" id="MobiDB-lite"/>
    </source>
</evidence>
<gene>
    <name evidence="3" type="ORF">K461DRAFT_318700</name>
</gene>
<dbReference type="InterPro" id="IPR050606">
    <property type="entry name" value="Calponin-like"/>
</dbReference>
<dbReference type="PANTHER" id="PTHR47385">
    <property type="entry name" value="CALPONIN"/>
    <property type="match status" value="1"/>
</dbReference>
<dbReference type="EMBL" id="ML996082">
    <property type="protein sequence ID" value="KAF2156081.1"/>
    <property type="molecule type" value="Genomic_DNA"/>
</dbReference>
<dbReference type="PANTHER" id="PTHR47385:SF14">
    <property type="entry name" value="TRANSGELIN"/>
    <property type="match status" value="1"/>
</dbReference>
<name>A0A9P4J7C9_9PEZI</name>
<dbReference type="Pfam" id="PF00307">
    <property type="entry name" value="CH"/>
    <property type="match status" value="1"/>
</dbReference>
<dbReference type="SUPFAM" id="SSF47576">
    <property type="entry name" value="Calponin-homology domain, CH-domain"/>
    <property type="match status" value="1"/>
</dbReference>
<dbReference type="Gene3D" id="1.10.418.10">
    <property type="entry name" value="Calponin-like domain"/>
    <property type="match status" value="1"/>
</dbReference>
<feature type="compositionally biased region" description="Polar residues" evidence="1">
    <location>
        <begin position="585"/>
        <end position="603"/>
    </location>
</feature>
<feature type="compositionally biased region" description="Basic and acidic residues" evidence="1">
    <location>
        <begin position="527"/>
        <end position="538"/>
    </location>
</feature>
<dbReference type="OrthoDB" id="21595at2759"/>
<feature type="compositionally biased region" description="Polar residues" evidence="1">
    <location>
        <begin position="345"/>
        <end position="369"/>
    </location>
</feature>
<keyword evidence="4" id="KW-1185">Reference proteome</keyword>
<dbReference type="AlphaFoldDB" id="A0A9P4J7C9"/>
<feature type="compositionally biased region" description="Basic and acidic residues" evidence="1">
    <location>
        <begin position="419"/>
        <end position="445"/>
    </location>
</feature>
<comment type="caution">
    <text evidence="3">The sequence shown here is derived from an EMBL/GenBank/DDBJ whole genome shotgun (WGS) entry which is preliminary data.</text>
</comment>
<dbReference type="InterPro" id="IPR036872">
    <property type="entry name" value="CH_dom_sf"/>
</dbReference>
<dbReference type="PROSITE" id="PS50021">
    <property type="entry name" value="CH"/>
    <property type="match status" value="1"/>
</dbReference>
<protein>
    <recommendedName>
        <fullName evidence="2">Calponin-homology (CH) domain-containing protein</fullName>
    </recommendedName>
</protein>
<feature type="region of interest" description="Disordered" evidence="1">
    <location>
        <begin position="140"/>
        <end position="213"/>
    </location>
</feature>
<accession>A0A9P4J7C9</accession>
<feature type="compositionally biased region" description="Basic and acidic residues" evidence="1">
    <location>
        <begin position="255"/>
        <end position="341"/>
    </location>
</feature>